<keyword evidence="5" id="KW-1185">Reference proteome</keyword>
<dbReference type="Pfam" id="PF07563">
    <property type="entry name" value="DUF1541"/>
    <property type="match status" value="2"/>
</dbReference>
<gene>
    <name evidence="4" type="ORF">ACFSFW_11720</name>
</gene>
<evidence type="ECO:0000313" key="4">
    <source>
        <dbReference type="EMBL" id="MFD1779338.1"/>
    </source>
</evidence>
<evidence type="ECO:0000256" key="1">
    <source>
        <dbReference type="SAM" id="MobiDB-lite"/>
    </source>
</evidence>
<keyword evidence="2" id="KW-0732">Signal</keyword>
<feature type="compositionally biased region" description="Acidic residues" evidence="1">
    <location>
        <begin position="45"/>
        <end position="55"/>
    </location>
</feature>
<protein>
    <submittedName>
        <fullName evidence="4">YdhK family protein</fullName>
    </submittedName>
</protein>
<evidence type="ECO:0000256" key="2">
    <source>
        <dbReference type="SAM" id="SignalP"/>
    </source>
</evidence>
<name>A0ABW4MNG5_9BACI</name>
<comment type="caution">
    <text evidence="4">The sequence shown here is derived from an EMBL/GenBank/DDBJ whole genome shotgun (WGS) entry which is preliminary data.</text>
</comment>
<feature type="signal peptide" evidence="2">
    <location>
        <begin position="1"/>
        <end position="27"/>
    </location>
</feature>
<sequence length="206" mass="22414">MKNKKRLLGLATLLLVFLLAACTGNEATTPNENTDTESDTHENMDMGEEESDSNGEMDHSDMNHSSSGEVPEGLAEAENPTYPVGSKVIMHADHMPGMNGAEATVSGAFNTTVYSVTYTPTNGGEPVKNHKWVVHEEIENAGEEPYKPGDEVVLTADHMEGMKGAKATIDTAKQTTVYMVNFTDTKTGEKIKNHKWVIEDELSPVE</sequence>
<dbReference type="Gene3D" id="2.30.30.1210">
    <property type="entry name" value="Domain of unknown function DUF1541"/>
    <property type="match status" value="1"/>
</dbReference>
<feature type="region of interest" description="Disordered" evidence="1">
    <location>
        <begin position="26"/>
        <end position="80"/>
    </location>
</feature>
<organism evidence="4 5">
    <name type="scientific">Fredinandcohnia salidurans</name>
    <dbReference type="NCBI Taxonomy" id="2595041"/>
    <lineage>
        <taxon>Bacteria</taxon>
        <taxon>Bacillati</taxon>
        <taxon>Bacillota</taxon>
        <taxon>Bacilli</taxon>
        <taxon>Bacillales</taxon>
        <taxon>Bacillaceae</taxon>
        <taxon>Fredinandcohnia</taxon>
    </lineage>
</organism>
<reference evidence="5" key="1">
    <citation type="journal article" date="2019" name="Int. J. Syst. Evol. Microbiol.">
        <title>The Global Catalogue of Microorganisms (GCM) 10K type strain sequencing project: providing services to taxonomists for standard genome sequencing and annotation.</title>
        <authorList>
            <consortium name="The Broad Institute Genomics Platform"/>
            <consortium name="The Broad Institute Genome Sequencing Center for Infectious Disease"/>
            <person name="Wu L."/>
            <person name="Ma J."/>
        </authorList>
    </citation>
    <scope>NUCLEOTIDE SEQUENCE [LARGE SCALE GENOMIC DNA]</scope>
    <source>
        <strain evidence="5">CCUG 15531</strain>
    </source>
</reference>
<evidence type="ECO:0000313" key="5">
    <source>
        <dbReference type="Proteomes" id="UP001597227"/>
    </source>
</evidence>
<dbReference type="RefSeq" id="WP_304219582.1">
    <property type="nucleotide sequence ID" value="NZ_JBHUEK010000018.1"/>
</dbReference>
<dbReference type="EMBL" id="JBHUEK010000018">
    <property type="protein sequence ID" value="MFD1779338.1"/>
    <property type="molecule type" value="Genomic_DNA"/>
</dbReference>
<evidence type="ECO:0000259" key="3">
    <source>
        <dbReference type="Pfam" id="PF07563"/>
    </source>
</evidence>
<proteinExistence type="predicted"/>
<dbReference type="Proteomes" id="UP001597227">
    <property type="component" value="Unassembled WGS sequence"/>
</dbReference>
<feature type="domain" description="DUF1541" evidence="3">
    <location>
        <begin position="84"/>
        <end position="135"/>
    </location>
</feature>
<dbReference type="InterPro" id="IPR011438">
    <property type="entry name" value="DUF1541"/>
</dbReference>
<dbReference type="PROSITE" id="PS51257">
    <property type="entry name" value="PROKAR_LIPOPROTEIN"/>
    <property type="match status" value="1"/>
</dbReference>
<feature type="domain" description="DUF1541" evidence="3">
    <location>
        <begin position="148"/>
        <end position="199"/>
    </location>
</feature>
<accession>A0ABW4MNG5</accession>
<feature type="chain" id="PRO_5046008237" evidence="2">
    <location>
        <begin position="28"/>
        <end position="206"/>
    </location>
</feature>